<dbReference type="Proteomes" id="UP000054423">
    <property type="component" value="Unassembled WGS sequence"/>
</dbReference>
<dbReference type="AlphaFoldDB" id="W2KEI5"/>
<reference evidence="1" key="1">
    <citation type="submission" date="2013-11" db="EMBL/GenBank/DDBJ databases">
        <title>The Genome Sequence of Phytophthora parasitica CHvinca01.</title>
        <authorList>
            <consortium name="The Broad Institute Genomics Platform"/>
            <person name="Russ C."/>
            <person name="Tyler B."/>
            <person name="Panabieres F."/>
            <person name="Shan W."/>
            <person name="Tripathy S."/>
            <person name="Grunwald N."/>
            <person name="Machado M."/>
            <person name="Johnson C.S."/>
            <person name="Arredondo F."/>
            <person name="Hong C."/>
            <person name="Coffey M."/>
            <person name="Young S.K."/>
            <person name="Zeng Q."/>
            <person name="Gargeya S."/>
            <person name="Fitzgerald M."/>
            <person name="Abouelleil A."/>
            <person name="Alvarado L."/>
            <person name="Chapman S.B."/>
            <person name="Gainer-Dewar J."/>
            <person name="Goldberg J."/>
            <person name="Griggs A."/>
            <person name="Gujja S."/>
            <person name="Hansen M."/>
            <person name="Howarth C."/>
            <person name="Imamovic A."/>
            <person name="Ireland A."/>
            <person name="Larimer J."/>
            <person name="McCowan C."/>
            <person name="Murphy C."/>
            <person name="Pearson M."/>
            <person name="Poon T.W."/>
            <person name="Priest M."/>
            <person name="Roberts A."/>
            <person name="Saif S."/>
            <person name="Shea T."/>
            <person name="Sykes S."/>
            <person name="Wortman J."/>
            <person name="Nusbaum C."/>
            <person name="Birren B."/>
        </authorList>
    </citation>
    <scope>NUCLEOTIDE SEQUENCE [LARGE SCALE GENOMIC DNA]</scope>
    <source>
        <strain evidence="1">CHvinca01</strain>
    </source>
</reference>
<accession>W2KEI5</accession>
<proteinExistence type="predicted"/>
<feature type="non-terminal residue" evidence="1">
    <location>
        <position position="1"/>
    </location>
</feature>
<gene>
    <name evidence="1" type="ORF">L917_16960</name>
</gene>
<organism evidence="1">
    <name type="scientific">Phytophthora nicotianae</name>
    <name type="common">Potato buckeye rot agent</name>
    <name type="synonym">Phytophthora parasitica</name>
    <dbReference type="NCBI Taxonomy" id="4792"/>
    <lineage>
        <taxon>Eukaryota</taxon>
        <taxon>Sar</taxon>
        <taxon>Stramenopiles</taxon>
        <taxon>Oomycota</taxon>
        <taxon>Peronosporomycetes</taxon>
        <taxon>Peronosporales</taxon>
        <taxon>Peronosporaceae</taxon>
        <taxon>Phytophthora</taxon>
    </lineage>
</organism>
<sequence>VLFLVAVGRPRYDAHTRKWVDGKLGVWPFVEMVESKRSSTSRPAGTPELKCLSIAKTTYKAFLIEKIITAIKAK</sequence>
<name>W2KEI5_PHYNI</name>
<dbReference type="EMBL" id="KI682110">
    <property type="protein sequence ID" value="ETL83004.1"/>
    <property type="molecule type" value="Genomic_DNA"/>
</dbReference>
<dbReference type="PANTHER" id="PTHR47169:SF2">
    <property type="entry name" value="OS01G0541250 PROTEIN"/>
    <property type="match status" value="1"/>
</dbReference>
<dbReference type="PANTHER" id="PTHR47169">
    <property type="entry name" value="OS01G0541250 PROTEIN"/>
    <property type="match status" value="1"/>
</dbReference>
<dbReference type="OrthoDB" id="910293at2759"/>
<protein>
    <submittedName>
        <fullName evidence="1">Uncharacterized protein</fullName>
    </submittedName>
</protein>
<evidence type="ECO:0000313" key="1">
    <source>
        <dbReference type="EMBL" id="ETL83004.1"/>
    </source>
</evidence>